<evidence type="ECO:0000256" key="5">
    <source>
        <dbReference type="ARBA" id="ARBA00023136"/>
    </source>
</evidence>
<reference evidence="8" key="2">
    <citation type="submission" date="2015-03" db="EMBL/GenBank/DDBJ databases">
        <authorList>
            <person name="Murphy D."/>
        </authorList>
    </citation>
    <scope>NUCLEOTIDE SEQUENCE [LARGE SCALE GENOMIC DNA]</scope>
    <source>
        <strain evidence="8">WS 4560</strain>
    </source>
</reference>
<evidence type="ECO:0000256" key="4">
    <source>
        <dbReference type="ARBA" id="ARBA00022989"/>
    </source>
</evidence>
<evidence type="ECO:0000256" key="3">
    <source>
        <dbReference type="ARBA" id="ARBA00022692"/>
    </source>
</evidence>
<dbReference type="KEGG" id="lwi:UE46_02730"/>
<dbReference type="PANTHER" id="PTHR33885:SF3">
    <property type="entry name" value="PHAGE SHOCK PROTEIN C"/>
    <property type="match status" value="1"/>
</dbReference>
<organism evidence="8 10">
    <name type="scientific">Listeria weihenstephanensis</name>
    <dbReference type="NCBI Taxonomy" id="1006155"/>
    <lineage>
        <taxon>Bacteria</taxon>
        <taxon>Bacillati</taxon>
        <taxon>Bacillota</taxon>
        <taxon>Bacilli</taxon>
        <taxon>Bacillales</taxon>
        <taxon>Listeriaceae</taxon>
        <taxon>Listeria</taxon>
    </lineage>
</organism>
<protein>
    <submittedName>
        <fullName evidence="9">PspC domain-containing protein</fullName>
    </submittedName>
    <submittedName>
        <fullName evidence="8">PspC family transcriptional regulator</fullName>
    </submittedName>
</protein>
<evidence type="ECO:0000256" key="1">
    <source>
        <dbReference type="ARBA" id="ARBA00004162"/>
    </source>
</evidence>
<evidence type="ECO:0000313" key="10">
    <source>
        <dbReference type="Proteomes" id="UP000223060"/>
    </source>
</evidence>
<evidence type="ECO:0000259" key="7">
    <source>
        <dbReference type="Pfam" id="PF04024"/>
    </source>
</evidence>
<evidence type="ECO:0000313" key="8">
    <source>
        <dbReference type="EMBL" id="AQY50069.1"/>
    </source>
</evidence>
<gene>
    <name evidence="9" type="ORF">HB943_07225</name>
    <name evidence="8" type="ORF">UE46_02730</name>
</gene>
<keyword evidence="2" id="KW-1003">Cell membrane</keyword>
<evidence type="ECO:0000313" key="11">
    <source>
        <dbReference type="Proteomes" id="UP000564536"/>
    </source>
</evidence>
<dbReference type="RefSeq" id="WP_036059720.1">
    <property type="nucleotide sequence ID" value="NZ_CP011102.1"/>
</dbReference>
<proteinExistence type="predicted"/>
<dbReference type="Proteomes" id="UP000564536">
    <property type="component" value="Unassembled WGS sequence"/>
</dbReference>
<reference evidence="10" key="1">
    <citation type="submission" date="2015-03" db="EMBL/GenBank/DDBJ databases">
        <authorList>
            <person name="Ferrari E."/>
            <person name="Walter M.C."/>
            <person name="Huptas C."/>
            <person name="Scherer S."/>
            <person name="Mueller-Herbst S."/>
        </authorList>
    </citation>
    <scope>NUCLEOTIDE SEQUENCE [LARGE SCALE GENOMIC DNA]</scope>
    <source>
        <strain evidence="10">LWP01</strain>
    </source>
</reference>
<feature type="domain" description="Phage shock protein PspC N-terminal" evidence="7">
    <location>
        <begin position="2"/>
        <end position="58"/>
    </location>
</feature>
<keyword evidence="10" id="KW-1185">Reference proteome</keyword>
<keyword evidence="5 6" id="KW-0472">Membrane</keyword>
<dbReference type="InterPro" id="IPR007168">
    <property type="entry name" value="Phageshock_PspC_N"/>
</dbReference>
<dbReference type="GO" id="GO:0005886">
    <property type="term" value="C:plasma membrane"/>
    <property type="evidence" value="ECO:0007669"/>
    <property type="project" value="UniProtKB-SubCell"/>
</dbReference>
<evidence type="ECO:0000313" key="9">
    <source>
        <dbReference type="EMBL" id="MBC1500391.1"/>
    </source>
</evidence>
<keyword evidence="4 6" id="KW-1133">Transmembrane helix</keyword>
<evidence type="ECO:0000256" key="6">
    <source>
        <dbReference type="SAM" id="Phobius"/>
    </source>
</evidence>
<reference evidence="9 11" key="3">
    <citation type="submission" date="2020-03" db="EMBL/GenBank/DDBJ databases">
        <title>Soil Listeria distribution.</title>
        <authorList>
            <person name="Liao J."/>
            <person name="Wiedmann M."/>
        </authorList>
    </citation>
    <scope>NUCLEOTIDE SEQUENCE [LARGE SCALE GENOMIC DNA]</scope>
    <source>
        <strain evidence="9 11">FSL L7-1523</strain>
    </source>
</reference>
<dbReference type="Proteomes" id="UP000223060">
    <property type="component" value="Chromosome"/>
</dbReference>
<dbReference type="AlphaFoldDB" id="A0A1S7FRS4"/>
<comment type="subcellular location">
    <subcellularLocation>
        <location evidence="1">Cell membrane</location>
        <topology evidence="1">Single-pass membrane protein</topology>
    </subcellularLocation>
</comment>
<name>A0A1S7FRS4_9LIST</name>
<dbReference type="PANTHER" id="PTHR33885">
    <property type="entry name" value="PHAGE SHOCK PROTEIN C"/>
    <property type="match status" value="1"/>
</dbReference>
<evidence type="ECO:0000256" key="2">
    <source>
        <dbReference type="ARBA" id="ARBA00022475"/>
    </source>
</evidence>
<accession>A0A1S7FRS4</accession>
<keyword evidence="3 6" id="KW-0812">Transmembrane</keyword>
<dbReference type="Pfam" id="PF04024">
    <property type="entry name" value="PspC"/>
    <property type="match status" value="1"/>
</dbReference>
<feature type="transmembrane region" description="Helical" evidence="6">
    <location>
        <begin position="35"/>
        <end position="55"/>
    </location>
</feature>
<sequence length="63" mass="6968">MRKLTKSSSQKMLAGVCGGIAEYFGWDATWVRIGWAILTLFFGTGILIYIVLAILMPANASWE</sequence>
<dbReference type="EMBL" id="JAARRL010000009">
    <property type="protein sequence ID" value="MBC1500391.1"/>
    <property type="molecule type" value="Genomic_DNA"/>
</dbReference>
<dbReference type="EMBL" id="CP011102">
    <property type="protein sequence ID" value="AQY50069.1"/>
    <property type="molecule type" value="Genomic_DNA"/>
</dbReference>
<dbReference type="InterPro" id="IPR052027">
    <property type="entry name" value="PspC"/>
</dbReference>